<sequence>MDEETESAPSEVNKPINKNHNLNPKIYKVQGKHMVIEIIEGRFMMNEFGCNDLLRKVRASYDASDSKCYGAITYRDCKMILSDAEFVYNVDTRFESILVRLFPVSCIILKNSVLVVVNENMKMDGFIRDLCKITHFYGHFNSDTAKNRTPTSSETIQNSNEQFLAPSEETQNTFNFNLPFEICVLECCFITALSHLESVIYLLHIYNMPMRIYYNLDGMWKISVDLVVFEEKNKILEDKVYNNKKFKDISIILHDLKHPVSNMNEMSRGFEELINEILSCDENIKVLEFSNHILHYGSETMRNNLTYRPVNHDLQFLLEYFDQEIEMLGKRARTLENSLVHIERYINLELAITRNEMMRLDVMCSILGVSFGVGACLSGLFGMNVINGLEQSRYAFTSITLAFLSVLFVAIYVTRVLQVKHRV</sequence>
<feature type="transmembrane region" description="Helical" evidence="9">
    <location>
        <begin position="394"/>
        <end position="413"/>
    </location>
</feature>
<dbReference type="GO" id="GO:0005743">
    <property type="term" value="C:mitochondrial inner membrane"/>
    <property type="evidence" value="ECO:0007669"/>
    <property type="project" value="UniProtKB-SubCell"/>
</dbReference>
<keyword evidence="3 9" id="KW-0812">Transmembrane</keyword>
<dbReference type="GO" id="GO:0015095">
    <property type="term" value="F:magnesium ion transmembrane transporter activity"/>
    <property type="evidence" value="ECO:0007669"/>
    <property type="project" value="TreeGrafter"/>
</dbReference>
<comment type="subcellular location">
    <subcellularLocation>
        <location evidence="1">Membrane</location>
        <topology evidence="1">Multi-pass membrane protein</topology>
    </subcellularLocation>
    <subcellularLocation>
        <location evidence="9">Mitochondrion inner membrane</location>
        <topology evidence="9">Multi-pass membrane protein</topology>
    </subcellularLocation>
</comment>
<keyword evidence="2 9" id="KW-0813">Transport</keyword>
<keyword evidence="11" id="KW-1185">Reference proteome</keyword>
<evidence type="ECO:0000256" key="5">
    <source>
        <dbReference type="ARBA" id="ARBA00022946"/>
    </source>
</evidence>
<keyword evidence="7 9" id="KW-0406">Ion transport</keyword>
<reference evidence="10 11" key="1">
    <citation type="journal article" date="2005" name="Science">
        <title>Genome of the host-cell transforming parasite Theileria annulata compared with T. parva.</title>
        <authorList>
            <person name="Pain A."/>
            <person name="Renauld H."/>
            <person name="Berriman M."/>
            <person name="Murphy L."/>
            <person name="Yeats C.A."/>
            <person name="Weir W."/>
            <person name="Kerhornou A."/>
            <person name="Aslett M."/>
            <person name="Bishop R."/>
            <person name="Bouchier C."/>
            <person name="Cochet M."/>
            <person name="Coulson R.M.R."/>
            <person name="Cronin A."/>
            <person name="de Villiers E.P."/>
            <person name="Fraser A."/>
            <person name="Fosker N."/>
            <person name="Gardner M."/>
            <person name="Goble A."/>
            <person name="Griffiths-Jones S."/>
            <person name="Harris D.E."/>
            <person name="Katzer F."/>
            <person name="Larke N."/>
            <person name="Lord A."/>
            <person name="Maser P."/>
            <person name="McKellar S."/>
            <person name="Mooney P."/>
            <person name="Morton F."/>
            <person name="Nene V."/>
            <person name="O'Neil S."/>
            <person name="Price C."/>
            <person name="Quail M.A."/>
            <person name="Rabbinowitsch E."/>
            <person name="Rawlings N.D."/>
            <person name="Rutter S."/>
            <person name="Saunders D."/>
            <person name="Seeger K."/>
            <person name="Shah T."/>
            <person name="Squares R."/>
            <person name="Squares S."/>
            <person name="Tivey A."/>
            <person name="Walker A.R."/>
            <person name="Woodward J."/>
            <person name="Dobbelaere D.A.E."/>
            <person name="Langsley G."/>
            <person name="Rajandream M.A."/>
            <person name="McKeever D."/>
            <person name="Shiels B."/>
            <person name="Tait A."/>
            <person name="Barrell B.G."/>
            <person name="Hall N."/>
        </authorList>
    </citation>
    <scope>NUCLEOTIDE SEQUENCE [LARGE SCALE GENOMIC DNA]</scope>
    <source>
        <strain evidence="11">Ankara</strain>
    </source>
</reference>
<dbReference type="GeneID" id="3864560"/>
<keyword evidence="4 9" id="KW-0460">Magnesium</keyword>
<dbReference type="AlphaFoldDB" id="Q4UBN3"/>
<organism evidence="10 11">
    <name type="scientific">Theileria annulata</name>
    <dbReference type="NCBI Taxonomy" id="5874"/>
    <lineage>
        <taxon>Eukaryota</taxon>
        <taxon>Sar</taxon>
        <taxon>Alveolata</taxon>
        <taxon>Apicomplexa</taxon>
        <taxon>Aconoidasida</taxon>
        <taxon>Piroplasmida</taxon>
        <taxon>Theileriidae</taxon>
        <taxon>Theileria</taxon>
    </lineage>
</organism>
<dbReference type="RefSeq" id="XP_955244.1">
    <property type="nucleotide sequence ID" value="XM_950151.1"/>
</dbReference>
<dbReference type="CDD" id="cd12823">
    <property type="entry name" value="Mrs2_Mfm1p-like"/>
    <property type="match status" value="1"/>
</dbReference>
<dbReference type="EMBL" id="CR940352">
    <property type="protein sequence ID" value="CAI75768.1"/>
    <property type="molecule type" value="Genomic_DNA"/>
</dbReference>
<dbReference type="InterPro" id="IPR039204">
    <property type="entry name" value="MRS2-like"/>
</dbReference>
<gene>
    <name evidence="10" type="ORF">TA05170</name>
</gene>
<evidence type="ECO:0000256" key="2">
    <source>
        <dbReference type="ARBA" id="ARBA00022448"/>
    </source>
</evidence>
<dbReference type="Proteomes" id="UP000001950">
    <property type="component" value="Chromosome 3"/>
</dbReference>
<dbReference type="OMA" id="CDENIKV"/>
<evidence type="ECO:0000256" key="1">
    <source>
        <dbReference type="ARBA" id="ARBA00004141"/>
    </source>
</evidence>
<keyword evidence="9" id="KW-0999">Mitochondrion inner membrane</keyword>
<evidence type="ECO:0000313" key="10">
    <source>
        <dbReference type="EMBL" id="CAI75768.1"/>
    </source>
</evidence>
<comment type="similarity">
    <text evidence="9">Belongs to the CorA metal ion transporter (MIT) (TC 1.A.35) family.</text>
</comment>
<evidence type="ECO:0000256" key="9">
    <source>
        <dbReference type="RuleBase" id="RU366042"/>
    </source>
</evidence>
<dbReference type="InParanoid" id="Q4UBN3"/>
<dbReference type="VEuPathDB" id="PiroplasmaDB:TA05170"/>
<evidence type="ECO:0000256" key="6">
    <source>
        <dbReference type="ARBA" id="ARBA00022989"/>
    </source>
</evidence>
<accession>Q4UBN3</accession>
<evidence type="ECO:0000313" key="11">
    <source>
        <dbReference type="Proteomes" id="UP000001950"/>
    </source>
</evidence>
<keyword evidence="8 9" id="KW-0472">Membrane</keyword>
<dbReference type="FunCoup" id="Q4UBN3">
    <property type="interactions" value="59"/>
</dbReference>
<keyword evidence="5" id="KW-0809">Transit peptide</keyword>
<dbReference type="Gene3D" id="1.20.58.340">
    <property type="entry name" value="Magnesium transport protein CorA, transmembrane region"/>
    <property type="match status" value="1"/>
</dbReference>
<keyword evidence="6 9" id="KW-1133">Transmembrane helix</keyword>
<dbReference type="OrthoDB" id="10251508at2759"/>
<dbReference type="PANTHER" id="PTHR13890:SF0">
    <property type="entry name" value="MAGNESIUM TRANSPORTER MRS2 HOMOLOG, MITOCHONDRIAL"/>
    <property type="match status" value="1"/>
</dbReference>
<evidence type="ECO:0000256" key="4">
    <source>
        <dbReference type="ARBA" id="ARBA00022842"/>
    </source>
</evidence>
<name>Q4UBN3_THEAN</name>
<protein>
    <recommendedName>
        <fullName evidence="9">Magnesium transporter</fullName>
    </recommendedName>
</protein>
<dbReference type="KEGG" id="tan:TA05170"/>
<proteinExistence type="inferred from homology"/>
<keyword evidence="9" id="KW-0496">Mitochondrion</keyword>
<evidence type="ECO:0000256" key="3">
    <source>
        <dbReference type="ARBA" id="ARBA00022692"/>
    </source>
</evidence>
<dbReference type="eggNOG" id="KOG2662">
    <property type="taxonomic scope" value="Eukaryota"/>
</dbReference>
<evidence type="ECO:0000256" key="7">
    <source>
        <dbReference type="ARBA" id="ARBA00023065"/>
    </source>
</evidence>
<dbReference type="PANTHER" id="PTHR13890">
    <property type="entry name" value="RNA SPLICING PROTEIN MRS2, MITOCHONDRIAL"/>
    <property type="match status" value="1"/>
</dbReference>
<feature type="transmembrane region" description="Helical" evidence="9">
    <location>
        <begin position="362"/>
        <end position="382"/>
    </location>
</feature>
<evidence type="ECO:0000256" key="8">
    <source>
        <dbReference type="ARBA" id="ARBA00023136"/>
    </source>
</evidence>